<accession>A0A0B5FPZ6</accession>
<protein>
    <submittedName>
        <fullName evidence="1">Uncharacterized protein</fullName>
    </submittedName>
</protein>
<dbReference type="HOGENOM" id="CLU_2843639_0_0_7"/>
<gene>
    <name evidence="1" type="ORF">GSUB_05535</name>
</gene>
<reference evidence="1 2" key="1">
    <citation type="journal article" date="2015" name="Genome Announc.">
        <title>Genomes of Geoalkalibacter ferrihydriticus Z-0531T and Geoalkalibacter subterraneus Red1T, Two Haloalkaliphilic Metal-Reducing Deltaproteobacteria.</title>
        <authorList>
            <person name="Badalamenti J.P."/>
            <person name="Krajmalnik-Brown R."/>
            <person name="Torres C.I."/>
            <person name="Bond D.R."/>
        </authorList>
    </citation>
    <scope>NUCLEOTIDE SEQUENCE [LARGE SCALE GENOMIC DNA]</scope>
    <source>
        <strain evidence="1 2">Red1</strain>
    </source>
</reference>
<keyword evidence="2" id="KW-1185">Reference proteome</keyword>
<evidence type="ECO:0000313" key="1">
    <source>
        <dbReference type="EMBL" id="AJF06135.1"/>
    </source>
</evidence>
<organism evidence="1 2">
    <name type="scientific">Geoalkalibacter subterraneus</name>
    <dbReference type="NCBI Taxonomy" id="483547"/>
    <lineage>
        <taxon>Bacteria</taxon>
        <taxon>Pseudomonadati</taxon>
        <taxon>Thermodesulfobacteriota</taxon>
        <taxon>Desulfuromonadia</taxon>
        <taxon>Desulfuromonadales</taxon>
        <taxon>Geoalkalibacteraceae</taxon>
        <taxon>Geoalkalibacter</taxon>
    </lineage>
</organism>
<dbReference type="AlphaFoldDB" id="A0A0B5FPZ6"/>
<proteinExistence type="predicted"/>
<dbReference type="EMBL" id="CP010311">
    <property type="protein sequence ID" value="AJF06135.1"/>
    <property type="molecule type" value="Genomic_DNA"/>
</dbReference>
<name>A0A0B5FPZ6_9BACT</name>
<dbReference type="Proteomes" id="UP000035036">
    <property type="component" value="Chromosome"/>
</dbReference>
<sequence>MFFLLHRYAFFSNEHDVRVSVVYYKEELHTKTVDIEPFAARCRSTFKYFQYFRFLNVGLQQAEKF</sequence>
<dbReference type="KEGG" id="gsb:GSUB_05535"/>
<evidence type="ECO:0000313" key="2">
    <source>
        <dbReference type="Proteomes" id="UP000035036"/>
    </source>
</evidence>